<dbReference type="InterPro" id="IPR013103">
    <property type="entry name" value="RVT_2"/>
</dbReference>
<accession>A0A6A2Y9J7</accession>
<dbReference type="EMBL" id="VEPZ02001553">
    <property type="protein sequence ID" value="KAE8668407.1"/>
    <property type="molecule type" value="Genomic_DNA"/>
</dbReference>
<evidence type="ECO:0000313" key="3">
    <source>
        <dbReference type="Proteomes" id="UP000436088"/>
    </source>
</evidence>
<comment type="caution">
    <text evidence="2">The sequence shown here is derived from an EMBL/GenBank/DDBJ whole genome shotgun (WGS) entry which is preliminary data.</text>
</comment>
<organism evidence="2 3">
    <name type="scientific">Hibiscus syriacus</name>
    <name type="common">Rose of Sharon</name>
    <dbReference type="NCBI Taxonomy" id="106335"/>
    <lineage>
        <taxon>Eukaryota</taxon>
        <taxon>Viridiplantae</taxon>
        <taxon>Streptophyta</taxon>
        <taxon>Embryophyta</taxon>
        <taxon>Tracheophyta</taxon>
        <taxon>Spermatophyta</taxon>
        <taxon>Magnoliopsida</taxon>
        <taxon>eudicotyledons</taxon>
        <taxon>Gunneridae</taxon>
        <taxon>Pentapetalae</taxon>
        <taxon>rosids</taxon>
        <taxon>malvids</taxon>
        <taxon>Malvales</taxon>
        <taxon>Malvaceae</taxon>
        <taxon>Malvoideae</taxon>
        <taxon>Hibiscus</taxon>
    </lineage>
</organism>
<evidence type="ECO:0000259" key="1">
    <source>
        <dbReference type="Pfam" id="PF07727"/>
    </source>
</evidence>
<dbReference type="Proteomes" id="UP000436088">
    <property type="component" value="Unassembled WGS sequence"/>
</dbReference>
<dbReference type="Pfam" id="PF07727">
    <property type="entry name" value="RVT_2"/>
    <property type="match status" value="1"/>
</dbReference>
<name>A0A6A2Y9J7_HIBSY</name>
<keyword evidence="3" id="KW-1185">Reference proteome</keyword>
<sequence>MYYDLMMLCSSDCVALSISSWAPVIDEVAADPGGKVVVDSGGEVVVAPGVDVVPDHVGGSDPSSSSLHSTLIIWLQGANTSFLKQRFFMIWLLVMLVPLPEGRIAIGCQWLFQIKRNLDGSIARHKARLVAKGFVQVPRQDFRDTFMNVNNAFFNGELNEDVFMVQPPGFEHESTNRDSIGVIDFVGTKVDVSLFVRPDGDRLGDGFIAITGACLGPVLKVELDESPNRSVAAVDGGVREAAVVVALGYHNPRMSSSHYELSAGDDVDLFPL</sequence>
<evidence type="ECO:0000313" key="2">
    <source>
        <dbReference type="EMBL" id="KAE8668407.1"/>
    </source>
</evidence>
<proteinExistence type="predicted"/>
<feature type="domain" description="Reverse transcriptase Ty1/copia-type" evidence="1">
    <location>
        <begin position="95"/>
        <end position="149"/>
    </location>
</feature>
<gene>
    <name evidence="2" type="ORF">F3Y22_tig00112339pilonHSYRG00025</name>
</gene>
<dbReference type="AlphaFoldDB" id="A0A6A2Y9J7"/>
<protein>
    <recommendedName>
        <fullName evidence="1">Reverse transcriptase Ty1/copia-type domain-containing protein</fullName>
    </recommendedName>
</protein>
<reference evidence="2" key="1">
    <citation type="submission" date="2019-09" db="EMBL/GenBank/DDBJ databases">
        <title>Draft genome information of white flower Hibiscus syriacus.</title>
        <authorList>
            <person name="Kim Y.-M."/>
        </authorList>
    </citation>
    <scope>NUCLEOTIDE SEQUENCE [LARGE SCALE GENOMIC DNA]</scope>
    <source>
        <strain evidence="2">YM2019G1</strain>
    </source>
</reference>